<dbReference type="OrthoDB" id="7774677at2"/>
<accession>A0A4D7DSV7</accession>
<reference evidence="2 4" key="1">
    <citation type="submission" date="2019-04" db="EMBL/GenBank/DDBJ databases">
        <title>Complete genome sequence of Agrobacterium larrymoorei CFBP5473.</title>
        <authorList>
            <person name="Haryono M."/>
            <person name="Chou L."/>
            <person name="Lin Y.-C."/>
            <person name="Lai E.-M."/>
            <person name="Kuo C.-H."/>
        </authorList>
    </citation>
    <scope>NUCLEOTIDE SEQUENCE [LARGE SCALE GENOMIC DNA]</scope>
    <source>
        <strain evidence="2 4">CFBP5473</strain>
    </source>
</reference>
<evidence type="ECO:0000259" key="1">
    <source>
        <dbReference type="PROSITE" id="PS50995"/>
    </source>
</evidence>
<name>A0A4D7DSV7_9HYPH</name>
<evidence type="ECO:0000313" key="2">
    <source>
        <dbReference type="EMBL" id="QCI98454.1"/>
    </source>
</evidence>
<dbReference type="InterPro" id="IPR039422">
    <property type="entry name" value="MarR/SlyA-like"/>
</dbReference>
<dbReference type="EMBL" id="CP039691">
    <property type="protein sequence ID" value="QCI98454.1"/>
    <property type="molecule type" value="Genomic_DNA"/>
</dbReference>
<dbReference type="SUPFAM" id="SSF46785">
    <property type="entry name" value="Winged helix' DNA-binding domain"/>
    <property type="match status" value="1"/>
</dbReference>
<dbReference type="PANTHER" id="PTHR33164">
    <property type="entry name" value="TRANSCRIPTIONAL REGULATOR, MARR FAMILY"/>
    <property type="match status" value="1"/>
</dbReference>
<organism evidence="2 4">
    <name type="scientific">Agrobacterium larrymoorei</name>
    <dbReference type="NCBI Taxonomy" id="160699"/>
    <lineage>
        <taxon>Bacteria</taxon>
        <taxon>Pseudomonadati</taxon>
        <taxon>Pseudomonadota</taxon>
        <taxon>Alphaproteobacteria</taxon>
        <taxon>Hyphomicrobiales</taxon>
        <taxon>Rhizobiaceae</taxon>
        <taxon>Rhizobium/Agrobacterium group</taxon>
        <taxon>Agrobacterium</taxon>
    </lineage>
</organism>
<dbReference type="Pfam" id="PF12802">
    <property type="entry name" value="MarR_2"/>
    <property type="match status" value="1"/>
</dbReference>
<keyword evidence="5" id="KW-1185">Reference proteome</keyword>
<sequence>MNDQPRISAQEPDVREDNVLAISHTMTRMRIMIGRRVIGRMAIAKLAPGLELSHIDVLDVVKRATGDVTVGAIADSMRIDPSRGSRVVAEMVGRGLLQREVSQEDGRRSIIGVTPLGESILAEMRDAKIGIIRDVVGDWAEDDIASFARLYDRFVDRFEKRLTPDANSQCAAARESEAK</sequence>
<dbReference type="KEGG" id="alf:CFBP5473_11430"/>
<dbReference type="InterPro" id="IPR000835">
    <property type="entry name" value="HTH_MarR-typ"/>
</dbReference>
<dbReference type="EMBL" id="CP072167">
    <property type="protein sequence ID" value="QYA06084.1"/>
    <property type="molecule type" value="Genomic_DNA"/>
</dbReference>
<dbReference type="Proteomes" id="UP000826513">
    <property type="component" value="Chromosome 1"/>
</dbReference>
<dbReference type="SMART" id="SM00347">
    <property type="entry name" value="HTH_MARR"/>
    <property type="match status" value="1"/>
</dbReference>
<dbReference type="RefSeq" id="WP_051441287.1">
    <property type="nucleotide sequence ID" value="NZ_CP039691.1"/>
</dbReference>
<dbReference type="Gene3D" id="1.10.10.10">
    <property type="entry name" value="Winged helix-like DNA-binding domain superfamily/Winged helix DNA-binding domain"/>
    <property type="match status" value="1"/>
</dbReference>
<gene>
    <name evidence="2" type="ORF">CFBP5473_11430</name>
    <name evidence="3" type="ORF">J5285_08305</name>
</gene>
<reference evidence="3 5" key="2">
    <citation type="submission" date="2021-03" db="EMBL/GenBank/DDBJ databases">
        <title>Rapid diversification of plasmids in a genus of pathogenic and nitrogen fixing bacteria.</title>
        <authorList>
            <person name="Weisberg A.J."/>
            <person name="Miller M."/>
            <person name="Ream W."/>
            <person name="Grunwald N.J."/>
            <person name="Chang J.H."/>
        </authorList>
    </citation>
    <scope>NUCLEOTIDE SEQUENCE [LARGE SCALE GENOMIC DNA]</scope>
    <source>
        <strain evidence="3 5">AF3.44</strain>
    </source>
</reference>
<proteinExistence type="predicted"/>
<dbReference type="PANTHER" id="PTHR33164:SF57">
    <property type="entry name" value="MARR-FAMILY TRANSCRIPTIONAL REGULATOR"/>
    <property type="match status" value="1"/>
</dbReference>
<evidence type="ECO:0000313" key="4">
    <source>
        <dbReference type="Proteomes" id="UP000298545"/>
    </source>
</evidence>
<feature type="domain" description="HTH marR-type" evidence="1">
    <location>
        <begin position="19"/>
        <end position="156"/>
    </location>
</feature>
<evidence type="ECO:0000313" key="3">
    <source>
        <dbReference type="EMBL" id="QYA06084.1"/>
    </source>
</evidence>
<protein>
    <submittedName>
        <fullName evidence="2">MarR family transcriptional regulator</fullName>
    </submittedName>
</protein>
<dbReference type="GO" id="GO:0003700">
    <property type="term" value="F:DNA-binding transcription factor activity"/>
    <property type="evidence" value="ECO:0007669"/>
    <property type="project" value="InterPro"/>
</dbReference>
<dbReference type="Proteomes" id="UP000298545">
    <property type="component" value="Chromosome circular"/>
</dbReference>
<dbReference type="AlphaFoldDB" id="A0A4D7DSV7"/>
<dbReference type="InterPro" id="IPR036390">
    <property type="entry name" value="WH_DNA-bd_sf"/>
</dbReference>
<dbReference type="STRING" id="1367849.GCA_000518585_02909"/>
<evidence type="ECO:0000313" key="5">
    <source>
        <dbReference type="Proteomes" id="UP000826513"/>
    </source>
</evidence>
<dbReference type="PROSITE" id="PS50995">
    <property type="entry name" value="HTH_MARR_2"/>
    <property type="match status" value="1"/>
</dbReference>
<dbReference type="GO" id="GO:0006950">
    <property type="term" value="P:response to stress"/>
    <property type="evidence" value="ECO:0007669"/>
    <property type="project" value="TreeGrafter"/>
</dbReference>
<dbReference type="InterPro" id="IPR036388">
    <property type="entry name" value="WH-like_DNA-bd_sf"/>
</dbReference>